<keyword evidence="2" id="KW-0812">Transmembrane</keyword>
<feature type="region of interest" description="Disordered" evidence="1">
    <location>
        <begin position="311"/>
        <end position="330"/>
    </location>
</feature>
<reference evidence="3" key="1">
    <citation type="journal article" date="2020" name="Nature">
        <title>Giant virus diversity and host interactions through global metagenomics.</title>
        <authorList>
            <person name="Schulz F."/>
            <person name="Roux S."/>
            <person name="Paez-Espino D."/>
            <person name="Jungbluth S."/>
            <person name="Walsh D.A."/>
            <person name="Denef V.J."/>
            <person name="McMahon K.D."/>
            <person name="Konstantinidis K.T."/>
            <person name="Eloe-Fadrosh E.A."/>
            <person name="Kyrpides N.C."/>
            <person name="Woyke T."/>
        </authorList>
    </citation>
    <scope>NUCLEOTIDE SEQUENCE</scope>
    <source>
        <strain evidence="3">GVMAG-M-3300009164-40</strain>
    </source>
</reference>
<organism evidence="3">
    <name type="scientific">viral metagenome</name>
    <dbReference type="NCBI Taxonomy" id="1070528"/>
    <lineage>
        <taxon>unclassified sequences</taxon>
        <taxon>metagenomes</taxon>
        <taxon>organismal metagenomes</taxon>
    </lineage>
</organism>
<sequence>MGGTPSKPAPPPVSSFIPDFSRATLTGEDLMRQTAQFTATAQAQAKKAIEDAKTATTATYMLIFKGLGGLVVVVGIVLAVLAIHDAIVRQWGGQTFILPGLPAPSSAVGPSDILVINSATYGGASNPTDVTAYIRTQVQNNGGVSLPSFTVGAAAVGIATPPTSQNTLTVHWTYGYGSPNMTSAVDGAVFPKLPTSGAPVSQQRATAPVKAPLFGGVWNMFGSSSGNLMSSLHDATTTTTVPAASAPLSSENQGNYGAQWWMFVKDWNYGYGKDKSVVYRPDASNASVANPNISLHPTDNTLRVSVSIFPSSEGGSGKSQPAPAGHSGSSDDVFVCDVPNIPLQAWFSVSTTVFERNLDIYIDGKLVKSCFLPGVPKPAVGDIQIAKDGGFSGYMCGFTHYPRMLTPDDAIGFFTAGTPCSSQTGPSATAAATGYSVKFGVYDTVGKEVQEYTF</sequence>
<proteinExistence type="predicted"/>
<name>A0A6C0F1X6_9ZZZZ</name>
<keyword evidence="2" id="KW-0472">Membrane</keyword>
<keyword evidence="2" id="KW-1133">Transmembrane helix</keyword>
<dbReference type="EMBL" id="MN739010">
    <property type="protein sequence ID" value="QHT34901.1"/>
    <property type="molecule type" value="Genomic_DNA"/>
</dbReference>
<accession>A0A6C0F1X6</accession>
<evidence type="ECO:0000256" key="2">
    <source>
        <dbReference type="SAM" id="Phobius"/>
    </source>
</evidence>
<dbReference type="InterPro" id="IPR013320">
    <property type="entry name" value="ConA-like_dom_sf"/>
</dbReference>
<evidence type="ECO:0000256" key="1">
    <source>
        <dbReference type="SAM" id="MobiDB-lite"/>
    </source>
</evidence>
<protein>
    <submittedName>
        <fullName evidence="3">Uncharacterized protein</fullName>
    </submittedName>
</protein>
<evidence type="ECO:0000313" key="3">
    <source>
        <dbReference type="EMBL" id="QHT34901.1"/>
    </source>
</evidence>
<dbReference type="SUPFAM" id="SSF49899">
    <property type="entry name" value="Concanavalin A-like lectins/glucanases"/>
    <property type="match status" value="1"/>
</dbReference>
<feature type="transmembrane region" description="Helical" evidence="2">
    <location>
        <begin position="62"/>
        <end position="83"/>
    </location>
</feature>
<dbReference type="AlphaFoldDB" id="A0A6C0F1X6"/>